<dbReference type="EMBL" id="CAJRST010038888">
    <property type="protein sequence ID" value="CAG6015457.1"/>
    <property type="molecule type" value="Genomic_DNA"/>
</dbReference>
<evidence type="ECO:0000313" key="7">
    <source>
        <dbReference type="Proteomes" id="UP000677803"/>
    </source>
</evidence>
<dbReference type="InterPro" id="IPR003597">
    <property type="entry name" value="Ig_C1-set"/>
</dbReference>
<organism evidence="6 7">
    <name type="scientific">Menidia menidia</name>
    <name type="common">Atlantic silverside</name>
    <dbReference type="NCBI Taxonomy" id="238744"/>
    <lineage>
        <taxon>Eukaryota</taxon>
        <taxon>Metazoa</taxon>
        <taxon>Chordata</taxon>
        <taxon>Craniata</taxon>
        <taxon>Vertebrata</taxon>
        <taxon>Euteleostomi</taxon>
        <taxon>Actinopterygii</taxon>
        <taxon>Neopterygii</taxon>
        <taxon>Teleostei</taxon>
        <taxon>Neoteleostei</taxon>
        <taxon>Acanthomorphata</taxon>
        <taxon>Ovalentaria</taxon>
        <taxon>Atherinomorphae</taxon>
        <taxon>Atheriniformes</taxon>
        <taxon>Atherinopsidae</taxon>
        <taxon>Menidiinae</taxon>
        <taxon>Menidia</taxon>
    </lineage>
</organism>
<dbReference type="SMART" id="SM00407">
    <property type="entry name" value="IGc1"/>
    <property type="match status" value="1"/>
</dbReference>
<dbReference type="SUPFAM" id="SSF48726">
    <property type="entry name" value="Immunoglobulin"/>
    <property type="match status" value="1"/>
</dbReference>
<dbReference type="PROSITE" id="PS50835">
    <property type="entry name" value="IG_LIKE"/>
    <property type="match status" value="1"/>
</dbReference>
<dbReference type="InterPro" id="IPR011162">
    <property type="entry name" value="MHC_I/II-like_Ag-recog"/>
</dbReference>
<feature type="signal peptide" evidence="4">
    <location>
        <begin position="1"/>
        <end position="18"/>
    </location>
</feature>
<evidence type="ECO:0000256" key="2">
    <source>
        <dbReference type="ARBA" id="ARBA00023319"/>
    </source>
</evidence>
<keyword evidence="3" id="KW-1133">Transmembrane helix</keyword>
<evidence type="ECO:0000256" key="1">
    <source>
        <dbReference type="ARBA" id="ARBA00023180"/>
    </source>
</evidence>
<keyword evidence="3" id="KW-0812">Transmembrane</keyword>
<keyword evidence="7" id="KW-1185">Reference proteome</keyword>
<dbReference type="SUPFAM" id="SSF54452">
    <property type="entry name" value="MHC antigen-recognition domain"/>
    <property type="match status" value="1"/>
</dbReference>
<keyword evidence="2" id="KW-0393">Immunoglobulin domain</keyword>
<evidence type="ECO:0000256" key="3">
    <source>
        <dbReference type="SAM" id="Phobius"/>
    </source>
</evidence>
<evidence type="ECO:0000313" key="6">
    <source>
        <dbReference type="EMBL" id="CAG6015457.1"/>
    </source>
</evidence>
<dbReference type="Proteomes" id="UP000677803">
    <property type="component" value="Unassembled WGS sequence"/>
</dbReference>
<dbReference type="PANTHER" id="PTHR19944">
    <property type="entry name" value="MHC CLASS II-RELATED"/>
    <property type="match status" value="1"/>
</dbReference>
<dbReference type="PANTHER" id="PTHR19944:SF105">
    <property type="entry name" value="RLA CLASS II HISTOCOMPATIBILITY ANTIGEN, DP ALPHA-1 CHAIN"/>
    <property type="match status" value="1"/>
</dbReference>
<dbReference type="InterPro" id="IPR036179">
    <property type="entry name" value="Ig-like_dom_sf"/>
</dbReference>
<protein>
    <submittedName>
        <fullName evidence="6">(Atlantic silverside) hypothetical protein</fullName>
    </submittedName>
</protein>
<comment type="caution">
    <text evidence="6">The sequence shown here is derived from an EMBL/GenBank/DDBJ whole genome shotgun (WGS) entry which is preliminary data.</text>
</comment>
<dbReference type="CDD" id="cd05767">
    <property type="entry name" value="IgC1_MHC_II_alpha"/>
    <property type="match status" value="1"/>
</dbReference>
<keyword evidence="1" id="KW-0325">Glycoprotein</keyword>
<gene>
    <name evidence="6" type="ORF">MMEN_LOCUS19635</name>
</gene>
<feature type="transmembrane region" description="Helical" evidence="3">
    <location>
        <begin position="219"/>
        <end position="237"/>
    </location>
</feature>
<dbReference type="InterPro" id="IPR050160">
    <property type="entry name" value="MHC/Immunoglobulin"/>
</dbReference>
<feature type="domain" description="Ig-like" evidence="5">
    <location>
        <begin position="110"/>
        <end position="198"/>
    </location>
</feature>
<keyword evidence="3" id="KW-0472">Membrane</keyword>
<name>A0A8S4BUE4_9TELE</name>
<dbReference type="InterPro" id="IPR007110">
    <property type="entry name" value="Ig-like_dom"/>
</dbReference>
<dbReference type="PROSITE" id="PS00290">
    <property type="entry name" value="IG_MHC"/>
    <property type="match status" value="1"/>
</dbReference>
<dbReference type="Gene3D" id="2.60.40.10">
    <property type="entry name" value="Immunoglobulins"/>
    <property type="match status" value="1"/>
</dbReference>
<dbReference type="OrthoDB" id="8935021at2759"/>
<feature type="chain" id="PRO_5035830683" evidence="4">
    <location>
        <begin position="19"/>
        <end position="243"/>
    </location>
</feature>
<dbReference type="InterPro" id="IPR013783">
    <property type="entry name" value="Ig-like_fold"/>
</dbReference>
<dbReference type="InterPro" id="IPR003006">
    <property type="entry name" value="Ig/MHC_CS"/>
</dbReference>
<evidence type="ECO:0000256" key="4">
    <source>
        <dbReference type="SAM" id="SignalP"/>
    </source>
</evidence>
<reference evidence="6" key="1">
    <citation type="submission" date="2021-05" db="EMBL/GenBank/DDBJ databases">
        <authorList>
            <person name="Tigano A."/>
        </authorList>
    </citation>
    <scope>NUCLEOTIDE SEQUENCE</scope>
</reference>
<sequence length="243" mass="27226">MKLSAAIILLLFSVSVFSQISVELNYFVGCFLNSTAAIQFEFNGELMSYVDFQRKEVVYTVPSFIDPDPAQVLLGLSILRDAFQNSEFCALLITMAKVEKEIPAEEKEPPECMIFPTREVEPGVENSLICFVDNFFPPYIKVNWTKNGQPVYEGVSLSRYISNKDQTFRQLSTLTFQPSEGDIYSCSVEHSALEMPTTRIWEVEFIETDESLGPDIFCGVGLALGLLGISIGTFFIVKGHHAQ</sequence>
<proteinExistence type="predicted"/>
<keyword evidence="4" id="KW-0732">Signal</keyword>
<accession>A0A8S4BUE4</accession>
<dbReference type="Pfam" id="PF07654">
    <property type="entry name" value="C1-set"/>
    <property type="match status" value="1"/>
</dbReference>
<evidence type="ECO:0000259" key="5">
    <source>
        <dbReference type="PROSITE" id="PS50835"/>
    </source>
</evidence>
<dbReference type="AlphaFoldDB" id="A0A8S4BUE4"/>